<dbReference type="EMBL" id="CABFNQ020000747">
    <property type="protein sequence ID" value="CAH0033582.1"/>
    <property type="molecule type" value="Genomic_DNA"/>
</dbReference>
<proteinExistence type="predicted"/>
<comment type="caution">
    <text evidence="2">The sequence shown here is derived from an EMBL/GenBank/DDBJ whole genome shotgun (WGS) entry which is preliminary data.</text>
</comment>
<sequence>MTLPCRRTRLRCQPSTKHEDSAFVTLLRKGEQTSVDLGINLDAAEQGGRDNKRRVRDGVVAVETTKSMIEGPALCKSIKVITEDKHNGGSTQRRQHEERATGLEIAGKVEEGPRKVSEGRPHVKQRRRCRVTSMMKGHAADRRLGLPTGSSSPALVPPCSGGSQNLNSLALSSVGVAEGGAYGVGIYAL</sequence>
<protein>
    <submittedName>
        <fullName evidence="2">Uncharacterized protein</fullName>
    </submittedName>
</protein>
<keyword evidence="3" id="KW-1185">Reference proteome</keyword>
<evidence type="ECO:0000313" key="3">
    <source>
        <dbReference type="Proteomes" id="UP000696573"/>
    </source>
</evidence>
<dbReference type="Proteomes" id="UP000696573">
    <property type="component" value="Unassembled WGS sequence"/>
</dbReference>
<gene>
    <name evidence="2" type="ORF">CRHIZ90672A_00008769</name>
</gene>
<dbReference type="AlphaFoldDB" id="A0A9N9VY73"/>
<dbReference type="OrthoDB" id="10526188at2759"/>
<accession>A0A9N9VY73</accession>
<feature type="region of interest" description="Disordered" evidence="1">
    <location>
        <begin position="133"/>
        <end position="153"/>
    </location>
</feature>
<organism evidence="2 3">
    <name type="scientific">Clonostachys rhizophaga</name>
    <dbReference type="NCBI Taxonomy" id="160324"/>
    <lineage>
        <taxon>Eukaryota</taxon>
        <taxon>Fungi</taxon>
        <taxon>Dikarya</taxon>
        <taxon>Ascomycota</taxon>
        <taxon>Pezizomycotina</taxon>
        <taxon>Sordariomycetes</taxon>
        <taxon>Hypocreomycetidae</taxon>
        <taxon>Hypocreales</taxon>
        <taxon>Bionectriaceae</taxon>
        <taxon>Clonostachys</taxon>
    </lineage>
</organism>
<reference evidence="2" key="1">
    <citation type="submission" date="2021-10" db="EMBL/GenBank/DDBJ databases">
        <authorList>
            <person name="Piombo E."/>
        </authorList>
    </citation>
    <scope>NUCLEOTIDE SEQUENCE</scope>
</reference>
<name>A0A9N9VY73_9HYPO</name>
<evidence type="ECO:0000313" key="2">
    <source>
        <dbReference type="EMBL" id="CAH0033582.1"/>
    </source>
</evidence>
<evidence type="ECO:0000256" key="1">
    <source>
        <dbReference type="SAM" id="MobiDB-lite"/>
    </source>
</evidence>